<dbReference type="PANTHER" id="PTHR18034:SF4">
    <property type="entry name" value="NUCLEOLAR MIF4G DOMAIN-CONTAINING PROTEIN 1"/>
    <property type="match status" value="1"/>
</dbReference>
<feature type="region of interest" description="Disordered" evidence="1">
    <location>
        <begin position="27"/>
        <end position="137"/>
    </location>
</feature>
<sequence length="660" mass="75102">MKGKRKGKQKGNAVLQKYMVAVGEFVKNKRGAEGAEDDAGLRSVKRKSRKELRKEKRKLKKIRMKSHYEGKKKNLPSGDGEQAVIPKKQKATGGNKKDEVKKVPKTNTKKQEKPKVAPTKTNRYQESRKKALLEANEQEDREIKKLERYLKLNKRKNKKSIPQSFVADGLDYILGALDTGTLTTGMYDSDDNMDLAKDNFKQLEVDDLEEDEKDLASDGEDLTDDEGEVVEEEEEDELPSEDDESMDAELEDENDINENEESEEVTEHVPTPVSSQLLLSTAAGKYVPPHMRDAGGEQRKAELEKLKKNVKGLVNRLSEPNMSSIGGQLEALYMSRSRKDMNETLTEVLLAACVTPALMPNRLLMEHVLLVSILHHTVGLEVMMKRSSCPMIVKFHTGWMGRHSRDKIIDTITNELVCSLLLFKSDVVFNDNLLANDTGDSHMVFHKQTTQTATTNNNASSSARLHRPRQLFVPLKEPRWERLLFARELVKFPLIGFDTFFLFPFSQITFQFSLWDKFRELSNLPARTFNNLIQLVTLFLQKKCFSLSLLKVIEFGELDKAKVRFLRQVLTRLLTDTEPEDVIGIFSRISGIPQLRMLREGLKLFISHFLLKSAAEVATSKRLGRDRYLLSLNWCSSSSSCWLVNAVLGRLHLPSRLDCA</sequence>
<evidence type="ECO:0000313" key="2">
    <source>
        <dbReference type="Ensembl" id="ENSHCOP00000009362.1"/>
    </source>
</evidence>
<feature type="compositionally biased region" description="Basic residues" evidence="1">
    <location>
        <begin position="43"/>
        <end position="65"/>
    </location>
</feature>
<dbReference type="GO" id="GO:0042274">
    <property type="term" value="P:ribosomal small subunit biogenesis"/>
    <property type="evidence" value="ECO:0007669"/>
    <property type="project" value="TreeGrafter"/>
</dbReference>
<feature type="compositionally biased region" description="Acidic residues" evidence="1">
    <location>
        <begin position="205"/>
        <end position="264"/>
    </location>
</feature>
<feature type="compositionally biased region" description="Basic and acidic residues" evidence="1">
    <location>
        <begin position="123"/>
        <end position="132"/>
    </location>
</feature>
<organism evidence="2 3">
    <name type="scientific">Hippocampus comes</name>
    <name type="common">Tiger tail seahorse</name>
    <dbReference type="NCBI Taxonomy" id="109280"/>
    <lineage>
        <taxon>Eukaryota</taxon>
        <taxon>Metazoa</taxon>
        <taxon>Chordata</taxon>
        <taxon>Craniata</taxon>
        <taxon>Vertebrata</taxon>
        <taxon>Euteleostomi</taxon>
        <taxon>Actinopterygii</taxon>
        <taxon>Neopterygii</taxon>
        <taxon>Teleostei</taxon>
        <taxon>Neoteleostei</taxon>
        <taxon>Acanthomorphata</taxon>
        <taxon>Syngnathiaria</taxon>
        <taxon>Syngnathiformes</taxon>
        <taxon>Syngnathoidei</taxon>
        <taxon>Syngnathidae</taxon>
        <taxon>Hippocampus</taxon>
    </lineage>
</organism>
<dbReference type="GO" id="GO:0005730">
    <property type="term" value="C:nucleolus"/>
    <property type="evidence" value="ECO:0007669"/>
    <property type="project" value="TreeGrafter"/>
</dbReference>
<accession>A0A3Q2XY53</accession>
<dbReference type="PANTHER" id="PTHR18034">
    <property type="entry name" value="CELL CYCLE CONTROL PROTEIN CWF22-RELATED"/>
    <property type="match status" value="1"/>
</dbReference>
<keyword evidence="3" id="KW-1185">Reference proteome</keyword>
<name>A0A3Q2XY53_HIPCM</name>
<dbReference type="OMA" id="KILTMYE"/>
<protein>
    <submittedName>
        <fullName evidence="2">Nucleolar protein with MIF4G domain 1</fullName>
    </submittedName>
</protein>
<dbReference type="AlphaFoldDB" id="A0A3Q2XY53"/>
<dbReference type="GO" id="GO:0003723">
    <property type="term" value="F:RNA binding"/>
    <property type="evidence" value="ECO:0007669"/>
    <property type="project" value="TreeGrafter"/>
</dbReference>
<dbReference type="SUPFAM" id="SSF48371">
    <property type="entry name" value="ARM repeat"/>
    <property type="match status" value="1"/>
</dbReference>
<dbReference type="InterPro" id="IPR016024">
    <property type="entry name" value="ARM-type_fold"/>
</dbReference>
<dbReference type="Proteomes" id="UP000264820">
    <property type="component" value="Unplaced"/>
</dbReference>
<dbReference type="InterPro" id="IPR050781">
    <property type="entry name" value="CWC22_splicing_factor"/>
</dbReference>
<dbReference type="STRING" id="109280.ENSHCOP00000009362"/>
<feature type="region of interest" description="Disordered" evidence="1">
    <location>
        <begin position="204"/>
        <end position="274"/>
    </location>
</feature>
<proteinExistence type="predicted"/>
<reference evidence="2" key="1">
    <citation type="submission" date="2025-08" db="UniProtKB">
        <authorList>
            <consortium name="Ensembl"/>
        </authorList>
    </citation>
    <scope>IDENTIFICATION</scope>
</reference>
<reference evidence="2" key="2">
    <citation type="submission" date="2025-09" db="UniProtKB">
        <authorList>
            <consortium name="Ensembl"/>
        </authorList>
    </citation>
    <scope>IDENTIFICATION</scope>
</reference>
<evidence type="ECO:0000313" key="3">
    <source>
        <dbReference type="Proteomes" id="UP000264820"/>
    </source>
</evidence>
<dbReference type="Ensembl" id="ENSHCOT00000025777.1">
    <property type="protein sequence ID" value="ENSHCOP00000009362.1"/>
    <property type="gene ID" value="ENSHCOG00000011777.1"/>
</dbReference>
<evidence type="ECO:0000256" key="1">
    <source>
        <dbReference type="SAM" id="MobiDB-lite"/>
    </source>
</evidence>
<dbReference type="Gene3D" id="1.25.40.180">
    <property type="match status" value="1"/>
</dbReference>
<dbReference type="GeneTree" id="ENSGT00940000153458"/>